<dbReference type="NCBIfam" id="TIGR02754">
    <property type="entry name" value="sod_Ni_protease"/>
    <property type="match status" value="1"/>
</dbReference>
<protein>
    <recommendedName>
        <fullName evidence="1">Peptidase S26 domain-containing protein</fullName>
    </recommendedName>
</protein>
<evidence type="ECO:0000313" key="2">
    <source>
        <dbReference type="EMBL" id="ASC70860.1"/>
    </source>
</evidence>
<sequence>MLPLLFPGQEVLVDPTAYRRPTGAPRLGDLVIAYHPYRPGLRLIKYVAWHTEAGYFLQGLNPAESSDSREFGPVTREHLLGQVVCRFP</sequence>
<dbReference type="GO" id="GO:0004252">
    <property type="term" value="F:serine-type endopeptidase activity"/>
    <property type="evidence" value="ECO:0007669"/>
    <property type="project" value="InterPro"/>
</dbReference>
<dbReference type="InterPro" id="IPR036286">
    <property type="entry name" value="LexA/Signal_pep-like_sf"/>
</dbReference>
<dbReference type="InterPro" id="IPR014124">
    <property type="entry name" value="Pept_S26A_Sod_Ni_maturase"/>
</dbReference>
<organism evidence="2 3">
    <name type="scientific">Halomicronema hongdechloris C2206</name>
    <dbReference type="NCBI Taxonomy" id="1641165"/>
    <lineage>
        <taxon>Bacteria</taxon>
        <taxon>Bacillati</taxon>
        <taxon>Cyanobacteriota</taxon>
        <taxon>Cyanophyceae</taxon>
        <taxon>Nodosilineales</taxon>
        <taxon>Nodosilineaceae</taxon>
        <taxon>Halomicronema</taxon>
    </lineage>
</organism>
<proteinExistence type="predicted"/>
<name>A0A1Z3HKM9_9CYAN</name>
<gene>
    <name evidence="2" type="ORF">XM38_018070</name>
</gene>
<evidence type="ECO:0000313" key="3">
    <source>
        <dbReference type="Proteomes" id="UP000191901"/>
    </source>
</evidence>
<dbReference type="Gene3D" id="2.10.109.10">
    <property type="entry name" value="Umud Fragment, subunit A"/>
    <property type="match status" value="1"/>
</dbReference>
<keyword evidence="3" id="KW-1185">Reference proteome</keyword>
<dbReference type="STRING" id="1641165.XM38_19810"/>
<dbReference type="InterPro" id="IPR019533">
    <property type="entry name" value="Peptidase_S26"/>
</dbReference>
<reference evidence="2 3" key="1">
    <citation type="journal article" date="2016" name="Biochim. Biophys. Acta">
        <title>Characterization of red-shifted phycobilisomes isolated from the chlorophyll f-containing cyanobacterium Halomicronema hongdechloris.</title>
        <authorList>
            <person name="Li Y."/>
            <person name="Lin Y."/>
            <person name="Garvey C.J."/>
            <person name="Birch D."/>
            <person name="Corkery R.W."/>
            <person name="Loughlin P.C."/>
            <person name="Scheer H."/>
            <person name="Willows R.D."/>
            <person name="Chen M."/>
        </authorList>
    </citation>
    <scope>NUCLEOTIDE SEQUENCE [LARGE SCALE GENOMIC DNA]</scope>
    <source>
        <strain evidence="2 3">C2206</strain>
    </source>
</reference>
<feature type="domain" description="Peptidase S26" evidence="1">
    <location>
        <begin position="54"/>
        <end position="86"/>
    </location>
</feature>
<dbReference type="CDD" id="cd06530">
    <property type="entry name" value="S26_SPase_I"/>
    <property type="match status" value="1"/>
</dbReference>
<dbReference type="SUPFAM" id="SSF51306">
    <property type="entry name" value="LexA/Signal peptidase"/>
    <property type="match status" value="1"/>
</dbReference>
<dbReference type="OrthoDB" id="541652at2"/>
<dbReference type="GO" id="GO:0006465">
    <property type="term" value="P:signal peptide processing"/>
    <property type="evidence" value="ECO:0007669"/>
    <property type="project" value="InterPro"/>
</dbReference>
<accession>A0A1Z3HKM9</accession>
<dbReference type="Pfam" id="PF10502">
    <property type="entry name" value="Peptidase_S26"/>
    <property type="match status" value="1"/>
</dbReference>
<dbReference type="AlphaFoldDB" id="A0A1Z3HKM9"/>
<dbReference type="EMBL" id="CP021983">
    <property type="protein sequence ID" value="ASC70860.1"/>
    <property type="molecule type" value="Genomic_DNA"/>
</dbReference>
<dbReference type="KEGG" id="hhg:XM38_018070"/>
<evidence type="ECO:0000259" key="1">
    <source>
        <dbReference type="Pfam" id="PF10502"/>
    </source>
</evidence>
<dbReference type="Proteomes" id="UP000191901">
    <property type="component" value="Chromosome"/>
</dbReference>